<evidence type="ECO:0000313" key="2">
    <source>
        <dbReference type="Proteomes" id="UP000541352"/>
    </source>
</evidence>
<evidence type="ECO:0000313" key="1">
    <source>
        <dbReference type="EMBL" id="MBB3838669.1"/>
    </source>
</evidence>
<dbReference type="NCBIfam" id="TIGR04282">
    <property type="entry name" value="glyco_like_cofC"/>
    <property type="match status" value="1"/>
</dbReference>
<dbReference type="PANTHER" id="PTHR36529">
    <property type="entry name" value="SLL1095 PROTEIN"/>
    <property type="match status" value="1"/>
</dbReference>
<dbReference type="InterPro" id="IPR029044">
    <property type="entry name" value="Nucleotide-diphossugar_trans"/>
</dbReference>
<sequence length="209" mass="23634">MNCTLIVFVKNPVRGKVKTRVAATVGDEKAVEVYIELLKHTKRVIYEWFLVDEAAQKKKVVIYYGDFINPQDSWSGLGFLKKMQPNVPDLGARMKAAFEEELNENAERVVIVGSDCLALRAHHLSQAFSELQQHDIVLGPADDGGYYLLGMKQLHRFLFENKSWSQPSLLAETLADAQAHSTSFWVGETLSDVDTWEDYLRESARLPSS</sequence>
<gene>
    <name evidence="1" type="ORF">FHS57_002675</name>
</gene>
<keyword evidence="2" id="KW-1185">Reference proteome</keyword>
<accession>A0A7W5ZMY8</accession>
<dbReference type="PANTHER" id="PTHR36529:SF1">
    <property type="entry name" value="GLYCOSYLTRANSFERASE"/>
    <property type="match status" value="1"/>
</dbReference>
<dbReference type="SUPFAM" id="SSF53448">
    <property type="entry name" value="Nucleotide-diphospho-sugar transferases"/>
    <property type="match status" value="1"/>
</dbReference>
<dbReference type="RefSeq" id="WP_183974328.1">
    <property type="nucleotide sequence ID" value="NZ_JACIBY010000005.1"/>
</dbReference>
<dbReference type="AlphaFoldDB" id="A0A7W5ZMY8"/>
<dbReference type="Pfam" id="PF09837">
    <property type="entry name" value="DUF2064"/>
    <property type="match status" value="1"/>
</dbReference>
<reference evidence="1 2" key="1">
    <citation type="submission" date="2020-08" db="EMBL/GenBank/DDBJ databases">
        <title>Genomic Encyclopedia of Type Strains, Phase IV (KMG-IV): sequencing the most valuable type-strain genomes for metagenomic binning, comparative biology and taxonomic classification.</title>
        <authorList>
            <person name="Goeker M."/>
        </authorList>
    </citation>
    <scope>NUCLEOTIDE SEQUENCE [LARGE SCALE GENOMIC DNA]</scope>
    <source>
        <strain evidence="1 2">DSM 17976</strain>
    </source>
</reference>
<evidence type="ECO:0008006" key="3">
    <source>
        <dbReference type="Google" id="ProtNLM"/>
    </source>
</evidence>
<dbReference type="Proteomes" id="UP000541352">
    <property type="component" value="Unassembled WGS sequence"/>
</dbReference>
<protein>
    <recommendedName>
        <fullName evidence="3">Glycosyltransferase</fullName>
    </recommendedName>
</protein>
<organism evidence="1 2">
    <name type="scientific">Runella defluvii</name>
    <dbReference type="NCBI Taxonomy" id="370973"/>
    <lineage>
        <taxon>Bacteria</taxon>
        <taxon>Pseudomonadati</taxon>
        <taxon>Bacteroidota</taxon>
        <taxon>Cytophagia</taxon>
        <taxon>Cytophagales</taxon>
        <taxon>Spirosomataceae</taxon>
        <taxon>Runella</taxon>
    </lineage>
</organism>
<dbReference type="Gene3D" id="3.90.550.10">
    <property type="entry name" value="Spore Coat Polysaccharide Biosynthesis Protein SpsA, Chain A"/>
    <property type="match status" value="1"/>
</dbReference>
<name>A0A7W5ZMY8_9BACT</name>
<comment type="caution">
    <text evidence="1">The sequence shown here is derived from an EMBL/GenBank/DDBJ whole genome shotgun (WGS) entry which is preliminary data.</text>
</comment>
<proteinExistence type="predicted"/>
<dbReference type="EMBL" id="JACIBY010000005">
    <property type="protein sequence ID" value="MBB3838669.1"/>
    <property type="molecule type" value="Genomic_DNA"/>
</dbReference>
<dbReference type="InterPro" id="IPR018641">
    <property type="entry name" value="Trfase_1_rSAM/seldom-assoc"/>
</dbReference>